<dbReference type="GO" id="GO:0016491">
    <property type="term" value="F:oxidoreductase activity"/>
    <property type="evidence" value="ECO:0007669"/>
    <property type="project" value="UniProtKB-KW"/>
</dbReference>
<evidence type="ECO:0000256" key="1">
    <source>
        <dbReference type="ARBA" id="ARBA00006484"/>
    </source>
</evidence>
<dbReference type="SUPFAM" id="SSF51735">
    <property type="entry name" value="NAD(P)-binding Rossmann-fold domains"/>
    <property type="match status" value="1"/>
</dbReference>
<dbReference type="STRING" id="101127.A0A1X2GCU2"/>
<dbReference type="PRINTS" id="PR00080">
    <property type="entry name" value="SDRFAMILY"/>
</dbReference>
<keyword evidence="6" id="KW-1185">Reference proteome</keyword>
<organism evidence="5 6">
    <name type="scientific">Hesseltinella vesiculosa</name>
    <dbReference type="NCBI Taxonomy" id="101127"/>
    <lineage>
        <taxon>Eukaryota</taxon>
        <taxon>Fungi</taxon>
        <taxon>Fungi incertae sedis</taxon>
        <taxon>Mucoromycota</taxon>
        <taxon>Mucoromycotina</taxon>
        <taxon>Mucoromycetes</taxon>
        <taxon>Mucorales</taxon>
        <taxon>Cunninghamellaceae</taxon>
        <taxon>Hesseltinella</taxon>
    </lineage>
</organism>
<evidence type="ECO:0000256" key="2">
    <source>
        <dbReference type="ARBA" id="ARBA00022857"/>
    </source>
</evidence>
<dbReference type="GO" id="GO:0005737">
    <property type="term" value="C:cytoplasm"/>
    <property type="evidence" value="ECO:0007669"/>
    <property type="project" value="TreeGrafter"/>
</dbReference>
<dbReference type="OrthoDB" id="9876299at2759"/>
<dbReference type="Gene3D" id="3.40.50.720">
    <property type="entry name" value="NAD(P)-binding Rossmann-like Domain"/>
    <property type="match status" value="1"/>
</dbReference>
<evidence type="ECO:0000313" key="6">
    <source>
        <dbReference type="Proteomes" id="UP000242146"/>
    </source>
</evidence>
<dbReference type="InterPro" id="IPR051468">
    <property type="entry name" value="Fungal_SecMetab_SDRs"/>
</dbReference>
<dbReference type="AlphaFoldDB" id="A0A1X2GCU2"/>
<dbReference type="InterPro" id="IPR036291">
    <property type="entry name" value="NAD(P)-bd_dom_sf"/>
</dbReference>
<evidence type="ECO:0000256" key="4">
    <source>
        <dbReference type="RuleBase" id="RU000363"/>
    </source>
</evidence>
<comment type="caution">
    <text evidence="5">The sequence shown here is derived from an EMBL/GenBank/DDBJ whole genome shotgun (WGS) entry which is preliminary data.</text>
</comment>
<accession>A0A1X2GCU2</accession>
<keyword evidence="2" id="KW-0521">NADP</keyword>
<dbReference type="InterPro" id="IPR002347">
    <property type="entry name" value="SDR_fam"/>
</dbReference>
<protein>
    <submittedName>
        <fullName evidence="5">NAD(P)-binding protein</fullName>
    </submittedName>
</protein>
<evidence type="ECO:0000313" key="5">
    <source>
        <dbReference type="EMBL" id="ORX50882.1"/>
    </source>
</evidence>
<comment type="similarity">
    <text evidence="1 4">Belongs to the short-chain dehydrogenases/reductases (SDR) family.</text>
</comment>
<name>A0A1X2GCU2_9FUNG</name>
<gene>
    <name evidence="5" type="ORF">DM01DRAFT_1408876</name>
</gene>
<dbReference type="PRINTS" id="PR00081">
    <property type="entry name" value="GDHRDH"/>
</dbReference>
<dbReference type="PROSITE" id="PS00061">
    <property type="entry name" value="ADH_SHORT"/>
    <property type="match status" value="1"/>
</dbReference>
<dbReference type="PANTHER" id="PTHR43544:SF7">
    <property type="entry name" value="NADB-LER2"/>
    <property type="match status" value="1"/>
</dbReference>
<dbReference type="CDD" id="cd05325">
    <property type="entry name" value="carb_red_sniffer_like_SDR_c"/>
    <property type="match status" value="1"/>
</dbReference>
<sequence length="238" mass="25512">MGFNVLVTGANRGIGLGLVKQFARQSSVSKVFAGVRTPSSFPHIEEEYGKKIHVVQLEVADDASVAASVQTVKKELGSEGLDILVNNAGINGNPKIDPEAIDPDHFLKVLNVNVVGAHRMTAAYMPLLRLAPTKKVINISSTLGSIANHGGFGVYMADYNSSKAALNSMTNLYSLRYKDEGFIFIPMCPGYVKTDLSPDGAISVELSASNVVDLTLKATSENSGVLYSTSYNNQVLEW</sequence>
<proteinExistence type="inferred from homology"/>
<dbReference type="EMBL" id="MCGT01000022">
    <property type="protein sequence ID" value="ORX50882.1"/>
    <property type="molecule type" value="Genomic_DNA"/>
</dbReference>
<evidence type="ECO:0000256" key="3">
    <source>
        <dbReference type="ARBA" id="ARBA00023002"/>
    </source>
</evidence>
<dbReference type="Pfam" id="PF00106">
    <property type="entry name" value="adh_short"/>
    <property type="match status" value="1"/>
</dbReference>
<keyword evidence="3" id="KW-0560">Oxidoreductase</keyword>
<reference evidence="5 6" key="1">
    <citation type="submission" date="2016-07" db="EMBL/GenBank/DDBJ databases">
        <title>Pervasive Adenine N6-methylation of Active Genes in Fungi.</title>
        <authorList>
            <consortium name="DOE Joint Genome Institute"/>
            <person name="Mondo S.J."/>
            <person name="Dannebaum R.O."/>
            <person name="Kuo R.C."/>
            <person name="Labutti K."/>
            <person name="Haridas S."/>
            <person name="Kuo A."/>
            <person name="Salamov A."/>
            <person name="Ahrendt S.R."/>
            <person name="Lipzen A."/>
            <person name="Sullivan W."/>
            <person name="Andreopoulos W.B."/>
            <person name="Clum A."/>
            <person name="Lindquist E."/>
            <person name="Daum C."/>
            <person name="Ramamoorthy G.K."/>
            <person name="Gryganskyi A."/>
            <person name="Culley D."/>
            <person name="Magnuson J.K."/>
            <person name="James T.Y."/>
            <person name="O'Malley M.A."/>
            <person name="Stajich J.E."/>
            <person name="Spatafora J.W."/>
            <person name="Visel A."/>
            <person name="Grigoriev I.V."/>
        </authorList>
    </citation>
    <scope>NUCLEOTIDE SEQUENCE [LARGE SCALE GENOMIC DNA]</scope>
    <source>
        <strain evidence="5 6">NRRL 3301</strain>
    </source>
</reference>
<dbReference type="PANTHER" id="PTHR43544">
    <property type="entry name" value="SHORT-CHAIN DEHYDROGENASE/REDUCTASE"/>
    <property type="match status" value="1"/>
</dbReference>
<dbReference type="InterPro" id="IPR020904">
    <property type="entry name" value="Sc_DH/Rdtase_CS"/>
</dbReference>
<dbReference type="Proteomes" id="UP000242146">
    <property type="component" value="Unassembled WGS sequence"/>
</dbReference>